<evidence type="ECO:0000313" key="3">
    <source>
        <dbReference type="Proteomes" id="UP000788993"/>
    </source>
</evidence>
<comment type="caution">
    <text evidence="2">The sequence shown here is derived from an EMBL/GenBank/DDBJ whole genome shotgun (WGS) entry which is preliminary data.</text>
</comment>
<evidence type="ECO:0000256" key="1">
    <source>
        <dbReference type="SAM" id="MobiDB-lite"/>
    </source>
</evidence>
<dbReference type="AlphaFoldDB" id="A0A9P8NTR7"/>
<dbReference type="EMBL" id="JAEUBD010001571">
    <property type="protein sequence ID" value="KAH3658934.1"/>
    <property type="molecule type" value="Genomic_DNA"/>
</dbReference>
<reference evidence="2" key="1">
    <citation type="journal article" date="2021" name="Open Biol.">
        <title>Shared evolutionary footprints suggest mitochondrial oxidative damage underlies multiple complex I losses in fungi.</title>
        <authorList>
            <person name="Schikora-Tamarit M.A."/>
            <person name="Marcet-Houben M."/>
            <person name="Nosek J."/>
            <person name="Gabaldon T."/>
        </authorList>
    </citation>
    <scope>NUCLEOTIDE SEQUENCE</scope>
    <source>
        <strain evidence="2">NCAIM Y.01608</strain>
    </source>
</reference>
<organism evidence="2 3">
    <name type="scientific">Ogataea polymorpha</name>
    <dbReference type="NCBI Taxonomy" id="460523"/>
    <lineage>
        <taxon>Eukaryota</taxon>
        <taxon>Fungi</taxon>
        <taxon>Dikarya</taxon>
        <taxon>Ascomycota</taxon>
        <taxon>Saccharomycotina</taxon>
        <taxon>Pichiomycetes</taxon>
        <taxon>Pichiales</taxon>
        <taxon>Pichiaceae</taxon>
        <taxon>Ogataea</taxon>
    </lineage>
</organism>
<name>A0A9P8NTR7_9ASCO</name>
<keyword evidence="3" id="KW-1185">Reference proteome</keyword>
<reference evidence="2" key="2">
    <citation type="submission" date="2021-01" db="EMBL/GenBank/DDBJ databases">
        <authorList>
            <person name="Schikora-Tamarit M.A."/>
        </authorList>
    </citation>
    <scope>NUCLEOTIDE SEQUENCE</scope>
    <source>
        <strain evidence="2">NCAIM Y.01608</strain>
    </source>
</reference>
<sequence>MAETLSAGSPTRAGTRLPGQPLAEVRLDIPPGNPVFGKPAAEAAAEAVAGTVVGAVVGAAETASSVGAGIDCSTVVAVDSTRWPETGIQIHLSLPANMRMFATTLSSLKFNLEMIGRGAWFTSASIWLSFSASSLSNSLSFWRRSGVVSSKTLRTATNSNNDMQTPLLNFGSWSLPNHSTSNSYWSAQLSSWYFSTQQTRPTTMSRSACGFSKASLRLSSVGFSRNLMMEHREVG</sequence>
<gene>
    <name evidence="2" type="ORF">OGATHE_006660</name>
</gene>
<evidence type="ECO:0000313" key="2">
    <source>
        <dbReference type="EMBL" id="KAH3658934.1"/>
    </source>
</evidence>
<dbReference type="Proteomes" id="UP000788993">
    <property type="component" value="Unassembled WGS sequence"/>
</dbReference>
<accession>A0A9P8NTR7</accession>
<feature type="region of interest" description="Disordered" evidence="1">
    <location>
        <begin position="1"/>
        <end position="21"/>
    </location>
</feature>
<proteinExistence type="predicted"/>
<protein>
    <submittedName>
        <fullName evidence="2">Uncharacterized protein</fullName>
    </submittedName>
</protein>